<dbReference type="InterPro" id="IPR025857">
    <property type="entry name" value="MacB_PCD"/>
</dbReference>
<evidence type="ECO:0000256" key="5">
    <source>
        <dbReference type="ARBA" id="ARBA00023136"/>
    </source>
</evidence>
<protein>
    <submittedName>
        <fullName evidence="11">ABC transporter permease</fullName>
    </submittedName>
</protein>
<evidence type="ECO:0000256" key="2">
    <source>
        <dbReference type="ARBA" id="ARBA00022475"/>
    </source>
</evidence>
<keyword evidence="12" id="KW-1185">Reference proteome</keyword>
<feature type="transmembrane region" description="Helical" evidence="8">
    <location>
        <begin position="283"/>
        <end position="308"/>
    </location>
</feature>
<comment type="subcellular location">
    <subcellularLocation>
        <location evidence="1">Cell membrane</location>
        <topology evidence="1">Multi-pass membrane protein</topology>
    </subcellularLocation>
</comment>
<keyword evidence="2" id="KW-1003">Cell membrane</keyword>
<sequence length="406" mass="41227">MKRSGAGAAPPGDGPARLGPRDVLRVGAAGLRSRPMRVFLSALGIAIGIAAMIGVVGISTSSRAQLQATLDRLGTNLLTVGPGRDFFGEDAKLPKESVGMVARMPDVDSASATAKLADTAVYRNDHIPEGESGGITVAAARLDLPETVGLAMAAGTWLNAGTARYPAVVLGADTAGRLGVSAPNVQVWLGSQWFTVVGVLEPNELAPELDSAALVGWESAAAHLGFDGHPTTVYTRARKDAVGKVRELLAATANPQAPNEVEVSRPSDALAAENASDKAFTGLLLGLGGVALLVGGVGVANTMVISVLERRAEIGLRRSLGATRGQIRTQFLTESQLLAALGGVGGVAIGIVVTAVFAVTQGWPTVVPVWAMAGGILATLLIGGVAGLYPAIRAARLAPTEALAAP</sequence>
<feature type="compositionally biased region" description="Low complexity" evidence="7">
    <location>
        <begin position="1"/>
        <end position="18"/>
    </location>
</feature>
<evidence type="ECO:0000259" key="9">
    <source>
        <dbReference type="Pfam" id="PF02687"/>
    </source>
</evidence>
<evidence type="ECO:0000256" key="3">
    <source>
        <dbReference type="ARBA" id="ARBA00022692"/>
    </source>
</evidence>
<keyword evidence="3 8" id="KW-0812">Transmembrane</keyword>
<feature type="domain" description="ABC3 transporter permease C-terminal" evidence="9">
    <location>
        <begin position="288"/>
        <end position="398"/>
    </location>
</feature>
<evidence type="ECO:0000313" key="11">
    <source>
        <dbReference type="EMBL" id="MFA1543092.1"/>
    </source>
</evidence>
<evidence type="ECO:0000256" key="1">
    <source>
        <dbReference type="ARBA" id="ARBA00004651"/>
    </source>
</evidence>
<evidence type="ECO:0000256" key="6">
    <source>
        <dbReference type="ARBA" id="ARBA00038076"/>
    </source>
</evidence>
<feature type="transmembrane region" description="Helical" evidence="8">
    <location>
        <begin position="337"/>
        <end position="363"/>
    </location>
</feature>
<evidence type="ECO:0000313" key="12">
    <source>
        <dbReference type="Proteomes" id="UP001569963"/>
    </source>
</evidence>
<organism evidence="11 12">
    <name type="scientific">Actinomadura monticuli</name>
    <dbReference type="NCBI Taxonomy" id="3097367"/>
    <lineage>
        <taxon>Bacteria</taxon>
        <taxon>Bacillati</taxon>
        <taxon>Actinomycetota</taxon>
        <taxon>Actinomycetes</taxon>
        <taxon>Streptosporangiales</taxon>
        <taxon>Thermomonosporaceae</taxon>
        <taxon>Actinomadura</taxon>
    </lineage>
</organism>
<dbReference type="InterPro" id="IPR050250">
    <property type="entry name" value="Macrolide_Exporter_MacB"/>
</dbReference>
<comment type="caution">
    <text evidence="11">The sequence shown here is derived from an EMBL/GenBank/DDBJ whole genome shotgun (WGS) entry which is preliminary data.</text>
</comment>
<feature type="domain" description="MacB-like periplasmic core" evidence="10">
    <location>
        <begin position="39"/>
        <end position="244"/>
    </location>
</feature>
<gene>
    <name evidence="11" type="ORF">SM611_29535</name>
</gene>
<dbReference type="PANTHER" id="PTHR30572:SF4">
    <property type="entry name" value="ABC TRANSPORTER PERMEASE YTRF"/>
    <property type="match status" value="1"/>
</dbReference>
<feature type="transmembrane region" description="Helical" evidence="8">
    <location>
        <begin position="38"/>
        <end position="58"/>
    </location>
</feature>
<dbReference type="EMBL" id="JAXCEI010000016">
    <property type="protein sequence ID" value="MFA1543092.1"/>
    <property type="molecule type" value="Genomic_DNA"/>
</dbReference>
<evidence type="ECO:0000256" key="8">
    <source>
        <dbReference type="SAM" id="Phobius"/>
    </source>
</evidence>
<feature type="region of interest" description="Disordered" evidence="7">
    <location>
        <begin position="1"/>
        <end position="20"/>
    </location>
</feature>
<dbReference type="Pfam" id="PF12704">
    <property type="entry name" value="MacB_PCD"/>
    <property type="match status" value="1"/>
</dbReference>
<evidence type="ECO:0000256" key="7">
    <source>
        <dbReference type="SAM" id="MobiDB-lite"/>
    </source>
</evidence>
<dbReference type="InterPro" id="IPR003838">
    <property type="entry name" value="ABC3_permease_C"/>
</dbReference>
<accession>A0ABV4QIU5</accession>
<dbReference type="Proteomes" id="UP001569963">
    <property type="component" value="Unassembled WGS sequence"/>
</dbReference>
<name>A0ABV4QIU5_9ACTN</name>
<dbReference type="Pfam" id="PF02687">
    <property type="entry name" value="FtsX"/>
    <property type="match status" value="1"/>
</dbReference>
<keyword evidence="5 8" id="KW-0472">Membrane</keyword>
<evidence type="ECO:0000259" key="10">
    <source>
        <dbReference type="Pfam" id="PF12704"/>
    </source>
</evidence>
<proteinExistence type="inferred from homology"/>
<feature type="transmembrane region" description="Helical" evidence="8">
    <location>
        <begin position="369"/>
        <end position="389"/>
    </location>
</feature>
<reference evidence="11 12" key="1">
    <citation type="submission" date="2023-11" db="EMBL/GenBank/DDBJ databases">
        <title>Actinomadura monticuli sp. nov., isolated from volcanic ash.</title>
        <authorList>
            <person name="Lee S.D."/>
            <person name="Yang H."/>
            <person name="Kim I.S."/>
        </authorList>
    </citation>
    <scope>NUCLEOTIDE SEQUENCE [LARGE SCALE GENOMIC DNA]</scope>
    <source>
        <strain evidence="11 12">DLS-62</strain>
    </source>
</reference>
<keyword evidence="4 8" id="KW-1133">Transmembrane helix</keyword>
<comment type="similarity">
    <text evidence="6">Belongs to the ABC-4 integral membrane protein family.</text>
</comment>
<evidence type="ECO:0000256" key="4">
    <source>
        <dbReference type="ARBA" id="ARBA00022989"/>
    </source>
</evidence>
<dbReference type="PANTHER" id="PTHR30572">
    <property type="entry name" value="MEMBRANE COMPONENT OF TRANSPORTER-RELATED"/>
    <property type="match status" value="1"/>
</dbReference>